<reference evidence="1" key="1">
    <citation type="submission" date="2021-03" db="EMBL/GenBank/DDBJ databases">
        <title>Draft genome sequence of rust myrtle Austropuccinia psidii MF-1, a brazilian biotype.</title>
        <authorList>
            <person name="Quecine M.C."/>
            <person name="Pachon D.M.R."/>
            <person name="Bonatelli M.L."/>
            <person name="Correr F.H."/>
            <person name="Franceschini L.M."/>
            <person name="Leite T.F."/>
            <person name="Margarido G.R.A."/>
            <person name="Almeida C.A."/>
            <person name="Ferrarezi J.A."/>
            <person name="Labate C.A."/>
        </authorList>
    </citation>
    <scope>NUCLEOTIDE SEQUENCE</scope>
    <source>
        <strain evidence="1">MF-1</strain>
    </source>
</reference>
<keyword evidence="2" id="KW-1185">Reference proteome</keyword>
<dbReference type="Proteomes" id="UP000765509">
    <property type="component" value="Unassembled WGS sequence"/>
</dbReference>
<accession>A0A9Q3ID48</accession>
<organism evidence="1 2">
    <name type="scientific">Austropuccinia psidii MF-1</name>
    <dbReference type="NCBI Taxonomy" id="1389203"/>
    <lineage>
        <taxon>Eukaryota</taxon>
        <taxon>Fungi</taxon>
        <taxon>Dikarya</taxon>
        <taxon>Basidiomycota</taxon>
        <taxon>Pucciniomycotina</taxon>
        <taxon>Pucciniomycetes</taxon>
        <taxon>Pucciniales</taxon>
        <taxon>Sphaerophragmiaceae</taxon>
        <taxon>Austropuccinia</taxon>
    </lineage>
</organism>
<protein>
    <submittedName>
        <fullName evidence="1">Uncharacterized protein</fullName>
    </submittedName>
</protein>
<dbReference type="EMBL" id="AVOT02039347">
    <property type="protein sequence ID" value="MBW0534384.1"/>
    <property type="molecule type" value="Genomic_DNA"/>
</dbReference>
<evidence type="ECO:0000313" key="1">
    <source>
        <dbReference type="EMBL" id="MBW0534384.1"/>
    </source>
</evidence>
<sequence>MQNPNFKRIPHSPHILCQPFISHQLKFHIWNPYIQSTSSASNGFLTCLGAQELTIKGGGTVTTAGKTPPNWCFMAIKASTIIWSIGHIIIYRQIGLWATSILSGHA</sequence>
<proteinExistence type="predicted"/>
<dbReference type="AlphaFoldDB" id="A0A9Q3ID48"/>
<gene>
    <name evidence="1" type="ORF">O181_074099</name>
</gene>
<comment type="caution">
    <text evidence="1">The sequence shown here is derived from an EMBL/GenBank/DDBJ whole genome shotgun (WGS) entry which is preliminary data.</text>
</comment>
<name>A0A9Q3ID48_9BASI</name>
<evidence type="ECO:0000313" key="2">
    <source>
        <dbReference type="Proteomes" id="UP000765509"/>
    </source>
</evidence>